<dbReference type="GO" id="GO:0006281">
    <property type="term" value="P:DNA repair"/>
    <property type="evidence" value="ECO:0007669"/>
    <property type="project" value="TreeGrafter"/>
</dbReference>
<feature type="compositionally biased region" description="Low complexity" evidence="6">
    <location>
        <begin position="113"/>
        <end position="124"/>
    </location>
</feature>
<dbReference type="PROSITE" id="PS50090">
    <property type="entry name" value="MYB_LIKE"/>
    <property type="match status" value="1"/>
</dbReference>
<evidence type="ECO:0000256" key="6">
    <source>
        <dbReference type="SAM" id="MobiDB-lite"/>
    </source>
</evidence>
<dbReference type="InterPro" id="IPR014012">
    <property type="entry name" value="HSA_dom"/>
</dbReference>
<dbReference type="PROSITE" id="PS51204">
    <property type="entry name" value="HSA"/>
    <property type="match status" value="1"/>
</dbReference>
<protein>
    <recommendedName>
        <fullName evidence="5">Vacuolar import and degradation protein 21</fullName>
    </recommendedName>
</protein>
<evidence type="ECO:0000256" key="5">
    <source>
        <dbReference type="ARBA" id="ARBA00029670"/>
    </source>
</evidence>
<dbReference type="GO" id="GO:0003682">
    <property type="term" value="F:chromatin binding"/>
    <property type="evidence" value="ECO:0007669"/>
    <property type="project" value="TreeGrafter"/>
</dbReference>
<dbReference type="Pfam" id="PF07529">
    <property type="entry name" value="HSA"/>
    <property type="match status" value="1"/>
</dbReference>
<name>A0AAN7YKM1_9EURO</name>
<proteinExistence type="predicted"/>
<dbReference type="AlphaFoldDB" id="A0AAN7YKM1"/>
<evidence type="ECO:0000256" key="4">
    <source>
        <dbReference type="ARBA" id="ARBA00025178"/>
    </source>
</evidence>
<dbReference type="CDD" id="cd00167">
    <property type="entry name" value="SANT"/>
    <property type="match status" value="1"/>
</dbReference>
<dbReference type="PANTHER" id="PTHR46459:SF1">
    <property type="entry name" value="E1A-BINDING PROTEIN P400"/>
    <property type="match status" value="1"/>
</dbReference>
<feature type="region of interest" description="Disordered" evidence="6">
    <location>
        <begin position="997"/>
        <end position="1033"/>
    </location>
</feature>
<feature type="region of interest" description="Disordered" evidence="6">
    <location>
        <begin position="1"/>
        <end position="315"/>
    </location>
</feature>
<gene>
    <name evidence="9" type="primary">eaf1</name>
    <name evidence="9" type="ORF">LTR05_000699</name>
</gene>
<keyword evidence="3" id="KW-0539">Nucleus</keyword>
<organism evidence="9 10">
    <name type="scientific">Lithohypha guttulata</name>
    <dbReference type="NCBI Taxonomy" id="1690604"/>
    <lineage>
        <taxon>Eukaryota</taxon>
        <taxon>Fungi</taxon>
        <taxon>Dikarya</taxon>
        <taxon>Ascomycota</taxon>
        <taxon>Pezizomycotina</taxon>
        <taxon>Eurotiomycetes</taxon>
        <taxon>Chaetothyriomycetidae</taxon>
        <taxon>Chaetothyriales</taxon>
        <taxon>Trichomeriaceae</taxon>
        <taxon>Lithohypha</taxon>
    </lineage>
</organism>
<evidence type="ECO:0000256" key="2">
    <source>
        <dbReference type="ARBA" id="ARBA00022853"/>
    </source>
</evidence>
<dbReference type="Proteomes" id="UP001309876">
    <property type="component" value="Unassembled WGS sequence"/>
</dbReference>
<keyword evidence="2" id="KW-0156">Chromatin regulator</keyword>
<dbReference type="GO" id="GO:0003746">
    <property type="term" value="F:translation elongation factor activity"/>
    <property type="evidence" value="ECO:0007669"/>
    <property type="project" value="UniProtKB-KW"/>
</dbReference>
<feature type="domain" description="Myb-like" evidence="7">
    <location>
        <begin position="668"/>
        <end position="728"/>
    </location>
</feature>
<feature type="region of interest" description="Disordered" evidence="6">
    <location>
        <begin position="872"/>
        <end position="920"/>
    </location>
</feature>
<keyword evidence="9" id="KW-0251">Elongation factor</keyword>
<sequence length="1234" mass="136440">MSPSKSASEQSRRTSVQPPTRPTSPRSTADSKPVATRPIDEPPATTRPVKQAENAAIESVPPSVVQQTDPPLLQQSSVVPVSQGKDTLNGRPEDIRKKAPTIPPTLETQDAQSSPTSSNGRPSSHTPGPEAGSPTTSPGDDTAATLDILNMKPPEPRREEPQTPDIHIAPTHKMSVSFIDVDMMDADPTTTFDSPVQPLEHPPTPPDPKHKKPAITVDVQNDSRSYFDSRQESTVVETPAAISQSSARQTPAATPAVDSSRRATRIQSGVLQKKSVSEILGESPRPGSPNNDASAAVSARAADKDRKERERSRLSTVVFAKPQKPTIESDTIELARLDQPSKELAKQADRDYMYTLFESKAHSQNRSGSLTYLLQHSHKAISTSDHLVDYHYQAHCRALKRLYSLQNQDNWSLRQRKRAEEPARPTSHWDFLLDHAKWMRTDFREERRWKLAAARAVAEACAEWMAADRMGRKLLQVHVRPPRQFADLNLTDGPIEQAPSSPPDLEPHGEDDSVSEDIADPRDVVTSIAPAAIFSLGASDFTFAIDKTPAFDKLLNELPLYQPSKIEPDLSKSNLAERLDSRWKTDIVPVSRFATEKLKVKDYKPPLKRSRYDYDVDDSPPAKRPALEPRETEVALFMPENKHIRDRIHPGHAFRPPAEHPMPSQAFFETRTSSQWLAVEDDEVRRQAREYSFNWTLISELMTPPTLYVSGQDRRTAWECFERWIGLEGMPADMAKTPYFKTYSNRIETAQRNVQAQWEELERRNNQTPSTRRKTTLPVRVERKHNRRHLFMLDAMRKLAKKREAVRQKQAQSADMAAMRKSNDVHAPRPGTKTPAEWSQLKYEREQKMVKQQEMYKQQLIAHQRAVVQQQRAGQSTPANGMPIPPNAGNQLRVPGSNGAPVPAIPNGQMQVQNGQPRPHPNMMGMHQGMGMPAGLVGPKGMPQPMPIANRGMVGSPQQIKMQQELLRQAQVAQQNGGHSSPSIQQASMANGQNLNNAFMNSLNQGNNQSSTPNHASPLPQTSHVPQSLSSGSMPKINQLAVSIREQYPNMSDEEVKGIATRQLLQWQQQATAAAAGNPPRPKAVNQAALNAAMGAANSGAYAAAQNQNAMNMNANVNSTTNMGHPQMSYDAAQQYHQRIRMQQQQAQQNAARMHAPITPGISASPVMNMARPVSQHSQQSGMNGGVGRTSVTPARDQRSGSVSTSMNNGQAQGTGASQVQSQSQGPQSSPMQT</sequence>
<dbReference type="GO" id="GO:0006325">
    <property type="term" value="P:chromatin organization"/>
    <property type="evidence" value="ECO:0007669"/>
    <property type="project" value="UniProtKB-KW"/>
</dbReference>
<feature type="region of interest" description="Disordered" evidence="6">
    <location>
        <begin position="486"/>
        <end position="516"/>
    </location>
</feature>
<accession>A0AAN7YKM1</accession>
<feature type="region of interest" description="Disordered" evidence="6">
    <location>
        <begin position="811"/>
        <end position="835"/>
    </location>
</feature>
<evidence type="ECO:0000313" key="10">
    <source>
        <dbReference type="Proteomes" id="UP001309876"/>
    </source>
</evidence>
<comment type="subcellular location">
    <subcellularLocation>
        <location evidence="1">Nucleus</location>
    </subcellularLocation>
</comment>
<dbReference type="Pfam" id="PF13921">
    <property type="entry name" value="Myb_DNA-bind_6"/>
    <property type="match status" value="1"/>
</dbReference>
<comment type="caution">
    <text evidence="9">The sequence shown here is derived from an EMBL/GenBank/DDBJ whole genome shotgun (WGS) entry which is preliminary data.</text>
</comment>
<dbReference type="InterPro" id="IPR001005">
    <property type="entry name" value="SANT/Myb"/>
</dbReference>
<feature type="compositionally biased region" description="Basic and acidic residues" evidence="6">
    <location>
        <begin position="301"/>
        <end position="313"/>
    </location>
</feature>
<feature type="compositionally biased region" description="Low complexity" evidence="6">
    <location>
        <begin position="13"/>
        <end position="28"/>
    </location>
</feature>
<evidence type="ECO:0000259" key="7">
    <source>
        <dbReference type="PROSITE" id="PS50090"/>
    </source>
</evidence>
<dbReference type="GO" id="GO:0035267">
    <property type="term" value="C:NuA4 histone acetyltransferase complex"/>
    <property type="evidence" value="ECO:0007669"/>
    <property type="project" value="TreeGrafter"/>
</dbReference>
<keyword evidence="10" id="KW-1185">Reference proteome</keyword>
<evidence type="ECO:0000256" key="1">
    <source>
        <dbReference type="ARBA" id="ARBA00004123"/>
    </source>
</evidence>
<feature type="region of interest" description="Disordered" evidence="6">
    <location>
        <begin position="1174"/>
        <end position="1234"/>
    </location>
</feature>
<dbReference type="PANTHER" id="PTHR46459">
    <property type="entry name" value="E1A-BINDING PROTEIN P400-RELATED"/>
    <property type="match status" value="1"/>
</dbReference>
<reference evidence="9 10" key="1">
    <citation type="submission" date="2023-08" db="EMBL/GenBank/DDBJ databases">
        <title>Black Yeasts Isolated from many extreme environments.</title>
        <authorList>
            <person name="Coleine C."/>
            <person name="Stajich J.E."/>
            <person name="Selbmann L."/>
        </authorList>
    </citation>
    <scope>NUCLEOTIDE SEQUENCE [LARGE SCALE GENOMIC DNA]</scope>
    <source>
        <strain evidence="9 10">CCFEE 5910</strain>
    </source>
</reference>
<evidence type="ECO:0000256" key="3">
    <source>
        <dbReference type="ARBA" id="ARBA00023242"/>
    </source>
</evidence>
<feature type="compositionally biased region" description="Polar residues" evidence="6">
    <location>
        <begin position="1200"/>
        <end position="1209"/>
    </location>
</feature>
<dbReference type="EMBL" id="JAVRRJ010000001">
    <property type="protein sequence ID" value="KAK5090526.1"/>
    <property type="molecule type" value="Genomic_DNA"/>
</dbReference>
<feature type="domain" description="HSA" evidence="8">
    <location>
        <begin position="416"/>
        <end position="495"/>
    </location>
</feature>
<comment type="function">
    <text evidence="4">Component of the NuA4 histone acetyltransferase complex which is involved in transcriptional activation of selected genes principally by acetylation of nucleosomal histone H4 and H2A. The NuA4 complex is also involved in DNA repair.</text>
</comment>
<evidence type="ECO:0000259" key="8">
    <source>
        <dbReference type="PROSITE" id="PS51204"/>
    </source>
</evidence>
<feature type="compositionally biased region" description="Polar residues" evidence="6">
    <location>
        <begin position="232"/>
        <end position="252"/>
    </location>
</feature>
<dbReference type="GO" id="GO:0005634">
    <property type="term" value="C:nucleus"/>
    <property type="evidence" value="ECO:0007669"/>
    <property type="project" value="UniProtKB-SubCell"/>
</dbReference>
<dbReference type="SMART" id="SM00573">
    <property type="entry name" value="HSA"/>
    <property type="match status" value="1"/>
</dbReference>
<evidence type="ECO:0000313" key="9">
    <source>
        <dbReference type="EMBL" id="KAK5090526.1"/>
    </source>
</evidence>
<feature type="compositionally biased region" description="Low complexity" evidence="6">
    <location>
        <begin position="1210"/>
        <end position="1234"/>
    </location>
</feature>
<keyword evidence="9" id="KW-0648">Protein biosynthesis</keyword>
<feature type="compositionally biased region" description="Polar residues" evidence="6">
    <location>
        <begin position="64"/>
        <end position="86"/>
    </location>
</feature>